<gene>
    <name evidence="1" type="ORF">EVAR_44521_1</name>
</gene>
<organism evidence="1 2">
    <name type="scientific">Eumeta variegata</name>
    <name type="common">Bagworm moth</name>
    <name type="synonym">Eumeta japonica</name>
    <dbReference type="NCBI Taxonomy" id="151549"/>
    <lineage>
        <taxon>Eukaryota</taxon>
        <taxon>Metazoa</taxon>
        <taxon>Ecdysozoa</taxon>
        <taxon>Arthropoda</taxon>
        <taxon>Hexapoda</taxon>
        <taxon>Insecta</taxon>
        <taxon>Pterygota</taxon>
        <taxon>Neoptera</taxon>
        <taxon>Endopterygota</taxon>
        <taxon>Lepidoptera</taxon>
        <taxon>Glossata</taxon>
        <taxon>Ditrysia</taxon>
        <taxon>Tineoidea</taxon>
        <taxon>Psychidae</taxon>
        <taxon>Oiketicinae</taxon>
        <taxon>Eumeta</taxon>
    </lineage>
</organism>
<protein>
    <submittedName>
        <fullName evidence="1">Uncharacterized protein</fullName>
    </submittedName>
</protein>
<name>A0A4C1YJ76_EUMVA</name>
<reference evidence="1 2" key="1">
    <citation type="journal article" date="2019" name="Commun. Biol.">
        <title>The bagworm genome reveals a unique fibroin gene that provides high tensile strength.</title>
        <authorList>
            <person name="Kono N."/>
            <person name="Nakamura H."/>
            <person name="Ohtoshi R."/>
            <person name="Tomita M."/>
            <person name="Numata K."/>
            <person name="Arakawa K."/>
        </authorList>
    </citation>
    <scope>NUCLEOTIDE SEQUENCE [LARGE SCALE GENOMIC DNA]</scope>
</reference>
<accession>A0A4C1YJ76</accession>
<evidence type="ECO:0000313" key="1">
    <source>
        <dbReference type="EMBL" id="GBP74457.1"/>
    </source>
</evidence>
<dbReference type="Proteomes" id="UP000299102">
    <property type="component" value="Unassembled WGS sequence"/>
</dbReference>
<proteinExistence type="predicted"/>
<evidence type="ECO:0000313" key="2">
    <source>
        <dbReference type="Proteomes" id="UP000299102"/>
    </source>
</evidence>
<keyword evidence="2" id="KW-1185">Reference proteome</keyword>
<dbReference type="AlphaFoldDB" id="A0A4C1YJ76"/>
<comment type="caution">
    <text evidence="1">The sequence shown here is derived from an EMBL/GenBank/DDBJ whole genome shotgun (WGS) entry which is preliminary data.</text>
</comment>
<sequence>MKWLRTAGVVYDHVFGMELCNTWLFKFSKGKRASGQVIIVIQGHSRVQRSRQCVLDLLDRTRISDGRDWADGTLTQWTRGQSIRPINVLQPN</sequence>
<dbReference type="EMBL" id="BGZK01001208">
    <property type="protein sequence ID" value="GBP74457.1"/>
    <property type="molecule type" value="Genomic_DNA"/>
</dbReference>